<dbReference type="Gene3D" id="3.40.366.30">
    <property type="entry name" value="50S ribosomal protein L16 arginine hydroxylase, Chain A, Domain 2"/>
    <property type="match status" value="1"/>
</dbReference>
<name>A0ABY7APL4_9ALTE</name>
<dbReference type="SUPFAM" id="SSF51197">
    <property type="entry name" value="Clavaminate synthase-like"/>
    <property type="match status" value="1"/>
</dbReference>
<accession>A0ABY7APL4</accession>
<evidence type="ECO:0000313" key="8">
    <source>
        <dbReference type="Proteomes" id="UP001163726"/>
    </source>
</evidence>
<proteinExistence type="predicted"/>
<keyword evidence="2" id="KW-0479">Metal-binding</keyword>
<dbReference type="RefSeq" id="WP_268076033.1">
    <property type="nucleotide sequence ID" value="NZ_CP109965.1"/>
</dbReference>
<dbReference type="PROSITE" id="PS51184">
    <property type="entry name" value="JMJC"/>
    <property type="match status" value="1"/>
</dbReference>
<evidence type="ECO:0000256" key="3">
    <source>
        <dbReference type="ARBA" id="ARBA00022964"/>
    </source>
</evidence>
<keyword evidence="3" id="KW-0223">Dioxygenase</keyword>
<evidence type="ECO:0000256" key="2">
    <source>
        <dbReference type="ARBA" id="ARBA00022723"/>
    </source>
</evidence>
<keyword evidence="8" id="KW-1185">Reference proteome</keyword>
<comment type="cofactor">
    <cofactor evidence="1">
        <name>Fe(2+)</name>
        <dbReference type="ChEBI" id="CHEBI:29033"/>
    </cofactor>
</comment>
<evidence type="ECO:0000256" key="5">
    <source>
        <dbReference type="ARBA" id="ARBA00023004"/>
    </source>
</evidence>
<evidence type="ECO:0000313" key="7">
    <source>
        <dbReference type="EMBL" id="WAJ71503.1"/>
    </source>
</evidence>
<dbReference type="PANTHER" id="PTHR13096:SF8">
    <property type="entry name" value="RIBOSOMAL OXYGENASE 1"/>
    <property type="match status" value="1"/>
</dbReference>
<dbReference type="EMBL" id="CP109965">
    <property type="protein sequence ID" value="WAJ71503.1"/>
    <property type="molecule type" value="Genomic_DNA"/>
</dbReference>
<evidence type="ECO:0000259" key="6">
    <source>
        <dbReference type="PROSITE" id="PS51184"/>
    </source>
</evidence>
<dbReference type="InterPro" id="IPR039994">
    <property type="entry name" value="NO66-like"/>
</dbReference>
<evidence type="ECO:0000256" key="4">
    <source>
        <dbReference type="ARBA" id="ARBA00023002"/>
    </source>
</evidence>
<dbReference type="Proteomes" id="UP001163726">
    <property type="component" value="Chromosome"/>
</dbReference>
<protein>
    <submittedName>
        <fullName evidence="7">Cupin domain-containing protein</fullName>
    </submittedName>
</protein>
<reference evidence="7" key="1">
    <citation type="submission" date="2022-10" db="EMBL/GenBank/DDBJ databases">
        <title>Catenovulum adriacola sp. nov. isolated in the Harbour of Susak.</title>
        <authorList>
            <person name="Schoch T."/>
            <person name="Reich S.J."/>
            <person name="Stoeferle S."/>
            <person name="Flaiz M."/>
            <person name="Kazda M."/>
            <person name="Riedel C.U."/>
            <person name="Duerre P."/>
        </authorList>
    </citation>
    <scope>NUCLEOTIDE SEQUENCE</scope>
    <source>
        <strain evidence="7">TS8</strain>
    </source>
</reference>
<sequence>MKYQFSNFSPAQFLQEYWQKKPVLIKGAFNSFDDPIDADELAGLACEAEIESRIIIKQDDKWHVEHGPFESFSHLSEQDWTLLVQAVDHVSVETAELIEPFRFIPNWRIDDVMVSFSMPGGGVGAHVDQYDVFILQGQGKRHWKVGLPQALTDKIPHPDLLQVTGFDAIIDAVLEPGDLLYIPPGCPHEGYAIEPALNYSIGFRAPDQQDLLSSFADYALQEECFKQRYADPSLTLRADNSQVSTAEIAQLRQLILSTVSDDTHFNNWLGCYLTQAKHELAIDPITPAYQSEDILEILQQVTHWHKLGGLRCLFIADNLFINGEAVSLNLAQHSFAKYLAQNQQYSSQQLNEFVQNLDNLQLLVALVNEGLIFVEDDSEF</sequence>
<dbReference type="InterPro" id="IPR046799">
    <property type="entry name" value="ROXA-like_wH"/>
</dbReference>
<dbReference type="Pfam" id="PF08007">
    <property type="entry name" value="JmjC_2"/>
    <property type="match status" value="1"/>
</dbReference>
<keyword evidence="4" id="KW-0560">Oxidoreductase</keyword>
<dbReference type="InterPro" id="IPR003347">
    <property type="entry name" value="JmjC_dom"/>
</dbReference>
<gene>
    <name evidence="7" type="ORF">OLW01_06820</name>
</gene>
<keyword evidence="5" id="KW-0408">Iron</keyword>
<dbReference type="Gene3D" id="2.60.120.650">
    <property type="entry name" value="Cupin"/>
    <property type="match status" value="1"/>
</dbReference>
<dbReference type="Pfam" id="PF20514">
    <property type="entry name" value="WHD_ROXA"/>
    <property type="match status" value="1"/>
</dbReference>
<feature type="domain" description="JmjC" evidence="6">
    <location>
        <begin position="93"/>
        <end position="220"/>
    </location>
</feature>
<dbReference type="SMART" id="SM00558">
    <property type="entry name" value="JmjC"/>
    <property type="match status" value="1"/>
</dbReference>
<evidence type="ECO:0000256" key="1">
    <source>
        <dbReference type="ARBA" id="ARBA00001954"/>
    </source>
</evidence>
<dbReference type="PANTHER" id="PTHR13096">
    <property type="entry name" value="MINA53 MYC INDUCED NUCLEAR ANTIGEN"/>
    <property type="match status" value="1"/>
</dbReference>
<organism evidence="7 8">
    <name type="scientific">Catenovulum adriaticum</name>
    <dbReference type="NCBI Taxonomy" id="2984846"/>
    <lineage>
        <taxon>Bacteria</taxon>
        <taxon>Pseudomonadati</taxon>
        <taxon>Pseudomonadota</taxon>
        <taxon>Gammaproteobacteria</taxon>
        <taxon>Alteromonadales</taxon>
        <taxon>Alteromonadaceae</taxon>
        <taxon>Catenovulum</taxon>
    </lineage>
</organism>